<keyword evidence="1" id="KW-0812">Transmembrane</keyword>
<comment type="caution">
    <text evidence="2">The sequence shown here is derived from an EMBL/GenBank/DDBJ whole genome shotgun (WGS) entry which is preliminary data.</text>
</comment>
<reference evidence="2" key="2">
    <citation type="submission" date="2020-09" db="EMBL/GenBank/DDBJ databases">
        <authorList>
            <person name="Sun Q."/>
            <person name="Zhou Y."/>
        </authorList>
    </citation>
    <scope>NUCLEOTIDE SEQUENCE</scope>
    <source>
        <strain evidence="2">CGMCC 1.15179</strain>
    </source>
</reference>
<reference evidence="2" key="1">
    <citation type="journal article" date="2014" name="Int. J. Syst. Evol. Microbiol.">
        <title>Complete genome sequence of Corynebacterium casei LMG S-19264T (=DSM 44701T), isolated from a smear-ripened cheese.</title>
        <authorList>
            <consortium name="US DOE Joint Genome Institute (JGI-PGF)"/>
            <person name="Walter F."/>
            <person name="Albersmeier A."/>
            <person name="Kalinowski J."/>
            <person name="Ruckert C."/>
        </authorList>
    </citation>
    <scope>NUCLEOTIDE SEQUENCE</scope>
    <source>
        <strain evidence="2">CGMCC 1.15179</strain>
    </source>
</reference>
<proteinExistence type="predicted"/>
<evidence type="ECO:0000313" key="2">
    <source>
        <dbReference type="EMBL" id="GGE21421.1"/>
    </source>
</evidence>
<name>A0A8J2VHC3_9BACL</name>
<sequence>MVCLTLDPASFWARSWIVIWAIVSAATLSLQLYIYSGYTNRLIIFPYYEIKVEQIYPIY</sequence>
<keyword evidence="1" id="KW-1133">Transmembrane helix</keyword>
<feature type="transmembrane region" description="Helical" evidence="1">
    <location>
        <begin position="16"/>
        <end position="35"/>
    </location>
</feature>
<organism evidence="2 3">
    <name type="scientific">Marinithermofilum abyssi</name>
    <dbReference type="NCBI Taxonomy" id="1571185"/>
    <lineage>
        <taxon>Bacteria</taxon>
        <taxon>Bacillati</taxon>
        <taxon>Bacillota</taxon>
        <taxon>Bacilli</taxon>
        <taxon>Bacillales</taxon>
        <taxon>Thermoactinomycetaceae</taxon>
        <taxon>Marinithermofilum</taxon>
    </lineage>
</organism>
<dbReference type="AlphaFoldDB" id="A0A8J2VHC3"/>
<evidence type="ECO:0000313" key="3">
    <source>
        <dbReference type="Proteomes" id="UP000625210"/>
    </source>
</evidence>
<keyword evidence="3" id="KW-1185">Reference proteome</keyword>
<dbReference type="EMBL" id="BMHQ01000008">
    <property type="protein sequence ID" value="GGE21421.1"/>
    <property type="molecule type" value="Genomic_DNA"/>
</dbReference>
<dbReference type="Proteomes" id="UP000625210">
    <property type="component" value="Unassembled WGS sequence"/>
</dbReference>
<protein>
    <submittedName>
        <fullName evidence="2">Uncharacterized protein</fullName>
    </submittedName>
</protein>
<gene>
    <name evidence="2" type="ORF">GCM10011571_24390</name>
</gene>
<keyword evidence="1" id="KW-0472">Membrane</keyword>
<accession>A0A8J2VHC3</accession>
<evidence type="ECO:0000256" key="1">
    <source>
        <dbReference type="SAM" id="Phobius"/>
    </source>
</evidence>